<gene>
    <name evidence="2" type="primary">127</name>
    <name evidence="2" type="ORF">HGTV1_127</name>
</gene>
<name>R4T956_9CAUD</name>
<dbReference type="EMBL" id="KC292026">
    <property type="protein sequence ID" value="AGM11425.1"/>
    <property type="molecule type" value="Genomic_DNA"/>
</dbReference>
<accession>R4T956</accession>
<evidence type="ECO:0000313" key="2">
    <source>
        <dbReference type="EMBL" id="AGM11425.1"/>
    </source>
</evidence>
<evidence type="ECO:0000256" key="1">
    <source>
        <dbReference type="SAM" id="MobiDB-lite"/>
    </source>
</evidence>
<proteinExistence type="predicted"/>
<evidence type="ECO:0000313" key="3">
    <source>
        <dbReference type="Proteomes" id="UP000202786"/>
    </source>
</evidence>
<feature type="region of interest" description="Disordered" evidence="1">
    <location>
        <begin position="78"/>
        <end position="100"/>
    </location>
</feature>
<reference evidence="2 3" key="1">
    <citation type="submission" date="2012-12" db="EMBL/GenBank/DDBJ databases">
        <authorList>
            <person name="Sencilo A."/>
            <person name="Jacobs-Sera D."/>
            <person name="Russell D.A."/>
            <person name="Ko C."/>
            <person name="Atanasova N."/>
            <person name="Osterlund E."/>
            <person name="Oksanen H.M."/>
            <person name="Bamford D.H."/>
            <person name="Hatfull G.F."/>
            <person name="Roine E."/>
            <person name="Hendrix R.W."/>
        </authorList>
    </citation>
    <scope>NUCLEOTIDE SEQUENCE [LARGE SCALE GENOMIC DNA]</scope>
</reference>
<organism evidence="2 3">
    <name type="scientific">Halogranum tailed virus 1</name>
    <dbReference type="NCBI Taxonomy" id="1273749"/>
    <lineage>
        <taxon>Viruses</taxon>
        <taxon>Duplodnaviria</taxon>
        <taxon>Heunggongvirae</taxon>
        <taxon>Uroviricota</taxon>
        <taxon>Caudoviricetes</taxon>
        <taxon>Thumleimavirales</taxon>
        <taxon>Halomagnusviridae</taxon>
        <taxon>Hagravirus</taxon>
        <taxon>Hagravirus capitaneum</taxon>
        <taxon>Hagravirus HGTV1</taxon>
    </lineage>
</organism>
<dbReference type="Proteomes" id="UP000202786">
    <property type="component" value="Segment"/>
</dbReference>
<dbReference type="RefSeq" id="YP_008059303.1">
    <property type="nucleotide sequence ID" value="NC_021328.1"/>
</dbReference>
<sequence>MKNWQLYQEVDDKIRESINYAESEYDDPYLLIVMHPDVYDAMRELMGAPNGVNVKLDGWNVMLSEEIPLAICVVGTDTKGAQARQQQRKLKKRMKQFRNP</sequence>
<protein>
    <submittedName>
        <fullName evidence="2">Uncharacterized protein</fullName>
    </submittedName>
</protein>
<dbReference type="KEGG" id="vg:16194168"/>
<feature type="compositionally biased region" description="Basic residues" evidence="1">
    <location>
        <begin position="86"/>
        <end position="100"/>
    </location>
</feature>
<keyword evidence="3" id="KW-1185">Reference proteome</keyword>
<dbReference type="GeneID" id="16194168"/>